<keyword evidence="2" id="KW-0539">Nucleus</keyword>
<dbReference type="Pfam" id="PF15686">
    <property type="entry name" value="LYRIC"/>
    <property type="match status" value="1"/>
</dbReference>
<accession>A0A9D3N178</accession>
<dbReference type="GO" id="GO:0003712">
    <property type="term" value="F:transcription coregulator activity"/>
    <property type="evidence" value="ECO:0007669"/>
    <property type="project" value="TreeGrafter"/>
</dbReference>
<evidence type="ECO:0000256" key="3">
    <source>
        <dbReference type="SAM" id="MobiDB-lite"/>
    </source>
</evidence>
<comment type="caution">
    <text evidence="5">The sequence shown here is derived from an EMBL/GenBank/DDBJ whole genome shotgun (WGS) entry which is preliminary data.</text>
</comment>
<dbReference type="GO" id="GO:0043066">
    <property type="term" value="P:negative regulation of apoptotic process"/>
    <property type="evidence" value="ECO:0007669"/>
    <property type="project" value="InterPro"/>
</dbReference>
<dbReference type="InterPro" id="IPR031402">
    <property type="entry name" value="LYRIC"/>
</dbReference>
<sequence length="265" mass="29348">MAAAWQDLATQQAEVLSDRLRELLSTGLGLLRSELGVDVGLKPELYPTWVILLTAFLGLLVIVVFWVAACGGIFGGKKQSVRTTEESNESTKASVTKAVKTEEQKKKNKKKPAEKSSIVQQKAQPNGRTVVDLQEDAKGAEENLKPFPAEVKTEKSKKNKKKPKTEVKQTKTITSTDGKEPDEGNWETKVSNREKRQQRKKDKQPEDSGSLGGGSPPAPPWSSPDSQFLYPRFRGRAKEKPNALRPGREKPSYPKCRPAGASRRR</sequence>
<feature type="transmembrane region" description="Helical" evidence="4">
    <location>
        <begin position="49"/>
        <end position="74"/>
    </location>
</feature>
<dbReference type="AlphaFoldDB" id="A0A9D3N178"/>
<dbReference type="GO" id="GO:0005634">
    <property type="term" value="C:nucleus"/>
    <property type="evidence" value="ECO:0007669"/>
    <property type="project" value="UniProtKB-SubCell"/>
</dbReference>
<feature type="compositionally biased region" description="Basic and acidic residues" evidence="3">
    <location>
        <begin position="236"/>
        <end position="252"/>
    </location>
</feature>
<dbReference type="GO" id="GO:0006357">
    <property type="term" value="P:regulation of transcription by RNA polymerase II"/>
    <property type="evidence" value="ECO:0007669"/>
    <property type="project" value="TreeGrafter"/>
</dbReference>
<feature type="region of interest" description="Disordered" evidence="3">
    <location>
        <begin position="79"/>
        <end position="265"/>
    </location>
</feature>
<dbReference type="GO" id="GO:0045766">
    <property type="term" value="P:positive regulation of angiogenesis"/>
    <property type="evidence" value="ECO:0007669"/>
    <property type="project" value="InterPro"/>
</dbReference>
<evidence type="ECO:0000256" key="4">
    <source>
        <dbReference type="SAM" id="Phobius"/>
    </source>
</evidence>
<dbReference type="Proteomes" id="UP001044222">
    <property type="component" value="Unassembled WGS sequence"/>
</dbReference>
<keyword evidence="4" id="KW-1133">Transmembrane helix</keyword>
<keyword evidence="6" id="KW-1185">Reference proteome</keyword>
<dbReference type="InterPro" id="IPR052305">
    <property type="entry name" value="TransReg_TumorExp"/>
</dbReference>
<dbReference type="PANTHER" id="PTHR23251">
    <property type="entry name" value="LYSINE-RICH CEACAM1 CO-ISOLATED PROTEIN LYRIC PROTEIN"/>
    <property type="match status" value="1"/>
</dbReference>
<gene>
    <name evidence="5" type="ORF">ANANG_G00013620</name>
</gene>
<comment type="subcellular location">
    <subcellularLocation>
        <location evidence="1">Nucleus</location>
    </subcellularLocation>
</comment>
<protein>
    <submittedName>
        <fullName evidence="5">Uncharacterized protein</fullName>
    </submittedName>
</protein>
<evidence type="ECO:0000256" key="2">
    <source>
        <dbReference type="ARBA" id="ARBA00023242"/>
    </source>
</evidence>
<feature type="compositionally biased region" description="Basic and acidic residues" evidence="3">
    <location>
        <begin position="135"/>
        <end position="144"/>
    </location>
</feature>
<organism evidence="5 6">
    <name type="scientific">Anguilla anguilla</name>
    <name type="common">European freshwater eel</name>
    <name type="synonym">Muraena anguilla</name>
    <dbReference type="NCBI Taxonomy" id="7936"/>
    <lineage>
        <taxon>Eukaryota</taxon>
        <taxon>Metazoa</taxon>
        <taxon>Chordata</taxon>
        <taxon>Craniata</taxon>
        <taxon>Vertebrata</taxon>
        <taxon>Euteleostomi</taxon>
        <taxon>Actinopterygii</taxon>
        <taxon>Neopterygii</taxon>
        <taxon>Teleostei</taxon>
        <taxon>Anguilliformes</taxon>
        <taxon>Anguillidae</taxon>
        <taxon>Anguilla</taxon>
    </lineage>
</organism>
<evidence type="ECO:0000313" key="6">
    <source>
        <dbReference type="Proteomes" id="UP001044222"/>
    </source>
</evidence>
<reference evidence="5" key="1">
    <citation type="submission" date="2021-01" db="EMBL/GenBank/DDBJ databases">
        <title>A chromosome-scale assembly of European eel, Anguilla anguilla.</title>
        <authorList>
            <person name="Henkel C."/>
            <person name="Jong-Raadsen S.A."/>
            <person name="Dufour S."/>
            <person name="Weltzien F.-A."/>
            <person name="Palstra A.P."/>
            <person name="Pelster B."/>
            <person name="Spaink H.P."/>
            <person name="Van Den Thillart G.E."/>
            <person name="Jansen H."/>
            <person name="Zahm M."/>
            <person name="Klopp C."/>
            <person name="Cedric C."/>
            <person name="Louis A."/>
            <person name="Berthelot C."/>
            <person name="Parey E."/>
            <person name="Roest Crollius H."/>
            <person name="Montfort J."/>
            <person name="Robinson-Rechavi M."/>
            <person name="Bucao C."/>
            <person name="Bouchez O."/>
            <person name="Gislard M."/>
            <person name="Lluch J."/>
            <person name="Milhes M."/>
            <person name="Lampietro C."/>
            <person name="Lopez Roques C."/>
            <person name="Donnadieu C."/>
            <person name="Braasch I."/>
            <person name="Desvignes T."/>
            <person name="Postlethwait J."/>
            <person name="Bobe J."/>
            <person name="Guiguen Y."/>
            <person name="Dirks R."/>
        </authorList>
    </citation>
    <scope>NUCLEOTIDE SEQUENCE</scope>
    <source>
        <strain evidence="5">Tag_6206</strain>
        <tissue evidence="5">Liver</tissue>
    </source>
</reference>
<evidence type="ECO:0000313" key="5">
    <source>
        <dbReference type="EMBL" id="KAG5856975.1"/>
    </source>
</evidence>
<evidence type="ECO:0000256" key="1">
    <source>
        <dbReference type="ARBA" id="ARBA00004123"/>
    </source>
</evidence>
<keyword evidence="4" id="KW-0812">Transmembrane</keyword>
<dbReference type="PANTHER" id="PTHR23251:SF0">
    <property type="entry name" value="PROTEIN LYRIC"/>
    <property type="match status" value="1"/>
</dbReference>
<keyword evidence="4" id="KW-0472">Membrane</keyword>
<dbReference type="GO" id="GO:0043123">
    <property type="term" value="P:positive regulation of canonical NF-kappaB signal transduction"/>
    <property type="evidence" value="ECO:0007669"/>
    <property type="project" value="InterPro"/>
</dbReference>
<name>A0A9D3N178_ANGAN</name>
<proteinExistence type="predicted"/>
<feature type="compositionally biased region" description="Polar residues" evidence="3">
    <location>
        <begin position="117"/>
        <end position="127"/>
    </location>
</feature>
<dbReference type="EMBL" id="JAFIRN010000001">
    <property type="protein sequence ID" value="KAG5856975.1"/>
    <property type="molecule type" value="Genomic_DNA"/>
</dbReference>